<comment type="similarity">
    <text evidence="2">Belongs to the SusD family.</text>
</comment>
<dbReference type="PROSITE" id="PS51257">
    <property type="entry name" value="PROKAR_LIPOPROTEIN"/>
    <property type="match status" value="1"/>
</dbReference>
<organism evidence="8 9">
    <name type="scientific">Rudanella paleaurantiibacter</name>
    <dbReference type="NCBI Taxonomy" id="2614655"/>
    <lineage>
        <taxon>Bacteria</taxon>
        <taxon>Pseudomonadati</taxon>
        <taxon>Bacteroidota</taxon>
        <taxon>Cytophagia</taxon>
        <taxon>Cytophagales</taxon>
        <taxon>Cytophagaceae</taxon>
        <taxon>Rudanella</taxon>
    </lineage>
</organism>
<keyword evidence="3" id="KW-0732">Signal</keyword>
<dbReference type="Proteomes" id="UP000488299">
    <property type="component" value="Unassembled WGS sequence"/>
</dbReference>
<comment type="caution">
    <text evidence="8">The sequence shown here is derived from an EMBL/GenBank/DDBJ whole genome shotgun (WGS) entry which is preliminary data.</text>
</comment>
<dbReference type="InterPro" id="IPR012944">
    <property type="entry name" value="SusD_RagB_dom"/>
</dbReference>
<evidence type="ECO:0000256" key="4">
    <source>
        <dbReference type="ARBA" id="ARBA00023136"/>
    </source>
</evidence>
<dbReference type="GO" id="GO:0009279">
    <property type="term" value="C:cell outer membrane"/>
    <property type="evidence" value="ECO:0007669"/>
    <property type="project" value="UniProtKB-SubCell"/>
</dbReference>
<evidence type="ECO:0000256" key="1">
    <source>
        <dbReference type="ARBA" id="ARBA00004442"/>
    </source>
</evidence>
<dbReference type="Pfam" id="PF14322">
    <property type="entry name" value="SusD-like_3"/>
    <property type="match status" value="1"/>
</dbReference>
<gene>
    <name evidence="8" type="ORF">F5984_22155</name>
</gene>
<evidence type="ECO:0000256" key="2">
    <source>
        <dbReference type="ARBA" id="ARBA00006275"/>
    </source>
</evidence>
<reference evidence="8 9" key="1">
    <citation type="submission" date="2019-10" db="EMBL/GenBank/DDBJ databases">
        <title>Rudanella paleaurantiibacter sp. nov., isolated from sludge.</title>
        <authorList>
            <person name="Xu S.Q."/>
        </authorList>
    </citation>
    <scope>NUCLEOTIDE SEQUENCE [LARGE SCALE GENOMIC DNA]</scope>
    <source>
        <strain evidence="8 9">HX-22-17</strain>
    </source>
</reference>
<dbReference type="InterPro" id="IPR011990">
    <property type="entry name" value="TPR-like_helical_dom_sf"/>
</dbReference>
<evidence type="ECO:0000313" key="9">
    <source>
        <dbReference type="Proteomes" id="UP000488299"/>
    </source>
</evidence>
<evidence type="ECO:0000256" key="5">
    <source>
        <dbReference type="ARBA" id="ARBA00023237"/>
    </source>
</evidence>
<dbReference type="CDD" id="cd08977">
    <property type="entry name" value="SusD"/>
    <property type="match status" value="1"/>
</dbReference>
<keyword evidence="9" id="KW-1185">Reference proteome</keyword>
<dbReference type="EMBL" id="WELI01000011">
    <property type="protein sequence ID" value="KAB7727331.1"/>
    <property type="molecule type" value="Genomic_DNA"/>
</dbReference>
<feature type="domain" description="RagB/SusD" evidence="6">
    <location>
        <begin position="333"/>
        <end position="414"/>
    </location>
</feature>
<proteinExistence type="inferred from homology"/>
<protein>
    <submittedName>
        <fullName evidence="8">RagB/SusD family nutrient uptake outer membrane protein</fullName>
    </submittedName>
</protein>
<name>A0A7J5TTY9_9BACT</name>
<dbReference type="AlphaFoldDB" id="A0A7J5TTY9"/>
<evidence type="ECO:0000259" key="6">
    <source>
        <dbReference type="Pfam" id="PF07980"/>
    </source>
</evidence>
<dbReference type="Gene3D" id="1.25.40.390">
    <property type="match status" value="1"/>
</dbReference>
<sequence>MKRIKYIALLGVGLAVSACQTFLDVKPLESISDAVTIKDQTSALTALRGVYSALADAGYYGTSFPSIGYLSGDNIVWTGSQSQVQEFINKRVSAENATLSSAWIAMYRTINRANNVLEKVPAVTDPALTPALRNAYLGQAYAIRALAYFDLARTWGGVPIITKPTLGPADNAGIRRATLAATYAQVLRDLEAAEPLLPLATDRYNVTRKTVFALKARYFLYNKDWAKAEDFAGRLIGDSTNYRLLRPFGAFFQNDARGTQESVWEIFYNGTTEVNTHRNQWQPQTAGGTRQWAPNDALVALLTNPAIGGNRSVLVARDNQNRPYGTLYYRNPASDPSYIFRIAEAYLIRAEARAQQNKLTEALADLNAVRERAGLAPLRSSTVATPEAVLLAIENERRVEFALEPHRWFDIVRTGRAPAVFNLTDPNRYLMPLPIQQLLSDKALEQNPGY</sequence>
<evidence type="ECO:0000256" key="3">
    <source>
        <dbReference type="ARBA" id="ARBA00022729"/>
    </source>
</evidence>
<dbReference type="Pfam" id="PF07980">
    <property type="entry name" value="SusD_RagB"/>
    <property type="match status" value="1"/>
</dbReference>
<accession>A0A7J5TTY9</accession>
<feature type="domain" description="SusD-like N-terminal" evidence="7">
    <location>
        <begin position="22"/>
        <end position="220"/>
    </location>
</feature>
<dbReference type="SUPFAM" id="SSF48452">
    <property type="entry name" value="TPR-like"/>
    <property type="match status" value="1"/>
</dbReference>
<keyword evidence="4" id="KW-0472">Membrane</keyword>
<comment type="subcellular location">
    <subcellularLocation>
        <location evidence="1">Cell outer membrane</location>
    </subcellularLocation>
</comment>
<evidence type="ECO:0000313" key="8">
    <source>
        <dbReference type="EMBL" id="KAB7727331.1"/>
    </source>
</evidence>
<keyword evidence="5" id="KW-0998">Cell outer membrane</keyword>
<dbReference type="InterPro" id="IPR033985">
    <property type="entry name" value="SusD-like_N"/>
</dbReference>
<evidence type="ECO:0000259" key="7">
    <source>
        <dbReference type="Pfam" id="PF14322"/>
    </source>
</evidence>
<dbReference type="RefSeq" id="WP_152126407.1">
    <property type="nucleotide sequence ID" value="NZ_WELI01000011.1"/>
</dbReference>